<organism evidence="4 5">
    <name type="scientific">Nocardiopsis metallicus</name>
    <dbReference type="NCBI Taxonomy" id="179819"/>
    <lineage>
        <taxon>Bacteria</taxon>
        <taxon>Bacillati</taxon>
        <taxon>Actinomycetota</taxon>
        <taxon>Actinomycetes</taxon>
        <taxon>Streptosporangiales</taxon>
        <taxon>Nocardiopsidaceae</taxon>
        <taxon>Nocardiopsis</taxon>
    </lineage>
</organism>
<dbReference type="GO" id="GO:0016787">
    <property type="term" value="F:hydrolase activity"/>
    <property type="evidence" value="ECO:0007669"/>
    <property type="project" value="UniProtKB-KW"/>
</dbReference>
<reference evidence="4 5" key="1">
    <citation type="submission" date="2020-08" db="EMBL/GenBank/DDBJ databases">
        <title>Sequencing the genomes of 1000 actinobacteria strains.</title>
        <authorList>
            <person name="Klenk H.-P."/>
        </authorList>
    </citation>
    <scope>NUCLEOTIDE SEQUENCE [LARGE SCALE GENOMIC DNA]</scope>
    <source>
        <strain evidence="4 5">DSM 44598</strain>
    </source>
</reference>
<dbReference type="InterPro" id="IPR000086">
    <property type="entry name" value="NUDIX_hydrolase_dom"/>
</dbReference>
<keyword evidence="2" id="KW-0378">Hydrolase</keyword>
<dbReference type="InterPro" id="IPR020084">
    <property type="entry name" value="NUDIX_hydrolase_CS"/>
</dbReference>
<comment type="cofactor">
    <cofactor evidence="1">
        <name>Mg(2+)</name>
        <dbReference type="ChEBI" id="CHEBI:18420"/>
    </cofactor>
</comment>
<accession>A0A840WG70</accession>
<dbReference type="InterPro" id="IPR015797">
    <property type="entry name" value="NUDIX_hydrolase-like_dom_sf"/>
</dbReference>
<feature type="domain" description="Nudix hydrolase" evidence="3">
    <location>
        <begin position="17"/>
        <end position="161"/>
    </location>
</feature>
<dbReference type="AlphaFoldDB" id="A0A840WG70"/>
<gene>
    <name evidence="4" type="ORF">HNR07_001493</name>
</gene>
<dbReference type="PANTHER" id="PTHR43046">
    <property type="entry name" value="GDP-MANNOSE MANNOSYL HYDROLASE"/>
    <property type="match status" value="1"/>
</dbReference>
<dbReference type="RefSeq" id="WP_184363633.1">
    <property type="nucleotide sequence ID" value="NZ_BAAAKM010000088.1"/>
</dbReference>
<dbReference type="SUPFAM" id="SSF55811">
    <property type="entry name" value="Nudix"/>
    <property type="match status" value="1"/>
</dbReference>
<keyword evidence="5" id="KW-1185">Reference proteome</keyword>
<protein>
    <submittedName>
        <fullName evidence="4">8-oxo-dGTP pyrophosphatase MutT (NUDIX family)</fullName>
    </submittedName>
</protein>
<evidence type="ECO:0000313" key="5">
    <source>
        <dbReference type="Proteomes" id="UP000579647"/>
    </source>
</evidence>
<evidence type="ECO:0000256" key="1">
    <source>
        <dbReference type="ARBA" id="ARBA00001946"/>
    </source>
</evidence>
<name>A0A840WG70_9ACTN</name>
<proteinExistence type="predicted"/>
<dbReference type="Pfam" id="PF00293">
    <property type="entry name" value="NUDIX"/>
    <property type="match status" value="1"/>
</dbReference>
<dbReference type="Gene3D" id="3.90.79.10">
    <property type="entry name" value="Nucleoside Triphosphate Pyrophosphohydrolase"/>
    <property type="match status" value="1"/>
</dbReference>
<evidence type="ECO:0000256" key="2">
    <source>
        <dbReference type="ARBA" id="ARBA00022801"/>
    </source>
</evidence>
<dbReference type="PROSITE" id="PS51462">
    <property type="entry name" value="NUDIX"/>
    <property type="match status" value="1"/>
</dbReference>
<evidence type="ECO:0000259" key="3">
    <source>
        <dbReference type="PROSITE" id="PS51462"/>
    </source>
</evidence>
<dbReference type="PANTHER" id="PTHR43046:SF2">
    <property type="entry name" value="8-OXO-DGTP DIPHOSPHATASE-RELATED"/>
    <property type="match status" value="1"/>
</dbReference>
<dbReference type="Proteomes" id="UP000579647">
    <property type="component" value="Unassembled WGS sequence"/>
</dbReference>
<dbReference type="PROSITE" id="PS00893">
    <property type="entry name" value="NUDIX_BOX"/>
    <property type="match status" value="1"/>
</dbReference>
<dbReference type="EMBL" id="JACHDO010000001">
    <property type="protein sequence ID" value="MBB5490356.1"/>
    <property type="molecule type" value="Genomic_DNA"/>
</dbReference>
<comment type="caution">
    <text evidence="4">The sequence shown here is derived from an EMBL/GenBank/DDBJ whole genome shotgun (WGS) entry which is preliminary data.</text>
</comment>
<sequence>MTTPATPSAAGPAPFSRIKIRVGALVFCGGEVALIRRDRPGSFHYTPPGGNVEPGEDLEGALRRELAEELNLYPDPASAPELLWVVDQRVSRPGPTPPPRKLHLIYRLHVTPEVRQELAVEEYDEQPGGGHEVGIVEWVDHRRAADLPLFPLIGSALAALPDPHAVVADAALAAVTDDNYVWV</sequence>
<evidence type="ECO:0000313" key="4">
    <source>
        <dbReference type="EMBL" id="MBB5490356.1"/>
    </source>
</evidence>